<evidence type="ECO:0000313" key="2">
    <source>
        <dbReference type="Proteomes" id="UP000248090"/>
    </source>
</evidence>
<reference evidence="1 2" key="1">
    <citation type="submission" date="2015-03" db="EMBL/GenBank/DDBJ databases">
        <authorList>
            <person name="Krishnan R."/>
            <person name="Midha S."/>
            <person name="Patil P.B."/>
            <person name="Rameshkumar N."/>
        </authorList>
    </citation>
    <scope>NUCLEOTIDE SEQUENCE [LARGE SCALE GENOMIC DNA]</scope>
    <source>
        <strain evidence="1 2">L1E11</strain>
    </source>
</reference>
<sequence>MDKTALAIKVLTDDVTVIYGIFVAIKSSGFFPPAPFLNEFLEIGVDYCDQDGIMDRWTPFSLSSEEYQTVLLWWLTQYPGTVVEGFGAVNWNEWVGVIVRGEMFGYSDL</sequence>
<organism evidence="1 2">
    <name type="scientific">Pokkaliibacter plantistimulans</name>
    <dbReference type="NCBI Taxonomy" id="1635171"/>
    <lineage>
        <taxon>Bacteria</taxon>
        <taxon>Pseudomonadati</taxon>
        <taxon>Pseudomonadota</taxon>
        <taxon>Gammaproteobacteria</taxon>
        <taxon>Oceanospirillales</taxon>
        <taxon>Balneatrichaceae</taxon>
        <taxon>Pokkaliibacter</taxon>
    </lineage>
</organism>
<keyword evidence="2" id="KW-1185">Reference proteome</keyword>
<dbReference type="Proteomes" id="UP000248090">
    <property type="component" value="Unassembled WGS sequence"/>
</dbReference>
<protein>
    <submittedName>
        <fullName evidence="1">Uncharacterized protein</fullName>
    </submittedName>
</protein>
<comment type="caution">
    <text evidence="1">The sequence shown here is derived from an EMBL/GenBank/DDBJ whole genome shotgun (WGS) entry which is preliminary data.</text>
</comment>
<dbReference type="EMBL" id="LAPT01000100">
    <property type="protein sequence ID" value="PXF29717.1"/>
    <property type="molecule type" value="Genomic_DNA"/>
</dbReference>
<proteinExistence type="predicted"/>
<gene>
    <name evidence="1" type="ORF">WH50_19285</name>
</gene>
<name>A0ABX5LU23_9GAMM</name>
<accession>A0ABX5LU23</accession>
<evidence type="ECO:0000313" key="1">
    <source>
        <dbReference type="EMBL" id="PXF29717.1"/>
    </source>
</evidence>